<gene>
    <name evidence="1" type="ORF">DY000_02015170</name>
</gene>
<evidence type="ECO:0000313" key="1">
    <source>
        <dbReference type="EMBL" id="KAF3562636.1"/>
    </source>
</evidence>
<comment type="caution">
    <text evidence="1">The sequence shown here is derived from an EMBL/GenBank/DDBJ whole genome shotgun (WGS) entry which is preliminary data.</text>
</comment>
<dbReference type="EMBL" id="QGKV02000759">
    <property type="protein sequence ID" value="KAF3562636.1"/>
    <property type="molecule type" value="Genomic_DNA"/>
</dbReference>
<accession>A0ABQ7CSW3</accession>
<name>A0ABQ7CSW3_BRACR</name>
<proteinExistence type="predicted"/>
<organism evidence="1 2">
    <name type="scientific">Brassica cretica</name>
    <name type="common">Mustard</name>
    <dbReference type="NCBI Taxonomy" id="69181"/>
    <lineage>
        <taxon>Eukaryota</taxon>
        <taxon>Viridiplantae</taxon>
        <taxon>Streptophyta</taxon>
        <taxon>Embryophyta</taxon>
        <taxon>Tracheophyta</taxon>
        <taxon>Spermatophyta</taxon>
        <taxon>Magnoliopsida</taxon>
        <taxon>eudicotyledons</taxon>
        <taxon>Gunneridae</taxon>
        <taxon>Pentapetalae</taxon>
        <taxon>rosids</taxon>
        <taxon>malvids</taxon>
        <taxon>Brassicales</taxon>
        <taxon>Brassicaceae</taxon>
        <taxon>Brassiceae</taxon>
        <taxon>Brassica</taxon>
    </lineage>
</organism>
<evidence type="ECO:0000313" key="2">
    <source>
        <dbReference type="Proteomes" id="UP000266723"/>
    </source>
</evidence>
<protein>
    <submittedName>
        <fullName evidence="1">Uncharacterized protein</fullName>
    </submittedName>
</protein>
<reference evidence="1 2" key="1">
    <citation type="journal article" date="2020" name="BMC Genomics">
        <title>Intraspecific diversification of the crop wild relative Brassica cretica Lam. using demographic model selection.</title>
        <authorList>
            <person name="Kioukis A."/>
            <person name="Michalopoulou V.A."/>
            <person name="Briers L."/>
            <person name="Pirintsos S."/>
            <person name="Studholme D.J."/>
            <person name="Pavlidis P."/>
            <person name="Sarris P.F."/>
        </authorList>
    </citation>
    <scope>NUCLEOTIDE SEQUENCE [LARGE SCALE GENOMIC DNA]</scope>
    <source>
        <strain evidence="2">cv. PFS-1207/04</strain>
    </source>
</reference>
<sequence length="155" mass="17923">MDVRSLHIDRALVRTRSLRSDRAEHVFGHCVTILFKLLSDDSRFLRKAFRKEESISKKMRTDRRKTFDRELVRNTFRCLLVMCMSCATCMLASFKLSRECHKLHVCFLDKSIMCKSQAICSSCLQLSSYEGNESSWAVESDEAGLHLSTPFLALF</sequence>
<dbReference type="Proteomes" id="UP000266723">
    <property type="component" value="Unassembled WGS sequence"/>
</dbReference>
<keyword evidence="2" id="KW-1185">Reference proteome</keyword>